<proteinExistence type="predicted"/>
<evidence type="ECO:0000313" key="4">
    <source>
        <dbReference type="Proteomes" id="UP000001919"/>
    </source>
</evidence>
<dbReference type="STRING" id="446465.Bfae_11100"/>
<evidence type="ECO:0000256" key="1">
    <source>
        <dbReference type="SAM" id="MobiDB-lite"/>
    </source>
</evidence>
<feature type="transmembrane region" description="Helical" evidence="2">
    <location>
        <begin position="32"/>
        <end position="56"/>
    </location>
</feature>
<keyword evidence="2" id="KW-1133">Transmembrane helix</keyword>
<dbReference type="HOGENOM" id="CLU_1821702_0_0_11"/>
<reference evidence="3 4" key="1">
    <citation type="journal article" date="2009" name="Stand. Genomic Sci.">
        <title>Complete genome sequence of Brachybacterium faecium type strain (Schefferle 6-10).</title>
        <authorList>
            <person name="Lapidus A."/>
            <person name="Pukall R."/>
            <person name="Labuttii K."/>
            <person name="Copeland A."/>
            <person name="Del Rio T.G."/>
            <person name="Nolan M."/>
            <person name="Chen F."/>
            <person name="Lucas S."/>
            <person name="Tice H."/>
            <person name="Cheng J.F."/>
            <person name="Bruce D."/>
            <person name="Goodwin L."/>
            <person name="Pitluck S."/>
            <person name="Rohde M."/>
            <person name="Goker M."/>
            <person name="Pati A."/>
            <person name="Ivanova N."/>
            <person name="Mavrommatis K."/>
            <person name="Chen A."/>
            <person name="Palaniappan K."/>
            <person name="D'haeseleer P."/>
            <person name="Chain P."/>
            <person name="Bristow J."/>
            <person name="Eisen J.A."/>
            <person name="Markowitz V."/>
            <person name="Hugenholtz P."/>
            <person name="Kyrpides N.C."/>
            <person name="Klenk H.P."/>
        </authorList>
    </citation>
    <scope>NUCLEOTIDE SEQUENCE [LARGE SCALE GENOMIC DNA]</scope>
    <source>
        <strain evidence="4">ATCC 43885 / DSM 4810 / JCM 11609 / LMG 19847 / NBRC 14762 / NCIMB 9860 / 6-10</strain>
    </source>
</reference>
<sequence>MTSTQPPTERAHRPAPSARAGDGRREVDTDSLAARFAQAAMAIVLAIVSVLLLLTTHRMQLTVLGAELPVGLLFGAAFQTLTCVFLWAATGSRFPLLVLGCLWGVLATPFLGEGAGGGVLLPAVIADVPQLSGWIVQGIGLIIPFLVVGLLTVVGRARSRAR</sequence>
<name>C7MBI5_BRAFD</name>
<feature type="transmembrane region" description="Helical" evidence="2">
    <location>
        <begin position="68"/>
        <end position="87"/>
    </location>
</feature>
<dbReference type="PATRIC" id="fig|446465.5.peg.1111"/>
<dbReference type="eggNOG" id="ENOG5031DYW">
    <property type="taxonomic scope" value="Bacteria"/>
</dbReference>
<organism evidence="3 4">
    <name type="scientific">Brachybacterium faecium (strain ATCC 43885 / DSM 4810 / JCM 11609 / LMG 19847 / NBRC 14762 / NCIMB 9860 / 6-10)</name>
    <dbReference type="NCBI Taxonomy" id="446465"/>
    <lineage>
        <taxon>Bacteria</taxon>
        <taxon>Bacillati</taxon>
        <taxon>Actinomycetota</taxon>
        <taxon>Actinomycetes</taxon>
        <taxon>Micrococcales</taxon>
        <taxon>Dermabacteraceae</taxon>
        <taxon>Brachybacterium</taxon>
    </lineage>
</organism>
<evidence type="ECO:0000256" key="2">
    <source>
        <dbReference type="SAM" id="Phobius"/>
    </source>
</evidence>
<accession>C7MBI5</accession>
<evidence type="ECO:0000313" key="3">
    <source>
        <dbReference type="EMBL" id="ACU84958.1"/>
    </source>
</evidence>
<dbReference type="KEGG" id="bfa:Bfae_11100"/>
<dbReference type="AlphaFoldDB" id="C7MBI5"/>
<gene>
    <name evidence="3" type="ordered locus">Bfae_11100</name>
</gene>
<feature type="transmembrane region" description="Helical" evidence="2">
    <location>
        <begin position="131"/>
        <end position="154"/>
    </location>
</feature>
<feature type="transmembrane region" description="Helical" evidence="2">
    <location>
        <begin position="94"/>
        <end position="111"/>
    </location>
</feature>
<keyword evidence="4" id="KW-1185">Reference proteome</keyword>
<dbReference type="OrthoDB" id="4792906at2"/>
<feature type="region of interest" description="Disordered" evidence="1">
    <location>
        <begin position="1"/>
        <end position="25"/>
    </location>
</feature>
<keyword evidence="2" id="KW-0812">Transmembrane</keyword>
<dbReference type="EMBL" id="CP001643">
    <property type="protein sequence ID" value="ACU84958.1"/>
    <property type="molecule type" value="Genomic_DNA"/>
</dbReference>
<keyword evidence="2" id="KW-0472">Membrane</keyword>
<protein>
    <submittedName>
        <fullName evidence="3">Uncharacterized protein</fullName>
    </submittedName>
</protein>
<dbReference type="Proteomes" id="UP000001919">
    <property type="component" value="Chromosome"/>
</dbReference>